<proteinExistence type="predicted"/>
<dbReference type="Proteomes" id="UP000325614">
    <property type="component" value="Chromosome"/>
</dbReference>
<dbReference type="EMBL" id="CP045423">
    <property type="protein sequence ID" value="QFU15677.1"/>
    <property type="molecule type" value="Genomic_DNA"/>
</dbReference>
<accession>A0A5P9JSS0</accession>
<gene>
    <name evidence="2" type="ORF">GDR74_05290</name>
</gene>
<dbReference type="RefSeq" id="WP_152585322.1">
    <property type="nucleotide sequence ID" value="NZ_CP045423.1"/>
</dbReference>
<keyword evidence="3" id="KW-1185">Reference proteome</keyword>
<evidence type="ECO:0000313" key="2">
    <source>
        <dbReference type="EMBL" id="QFU15677.1"/>
    </source>
</evidence>
<sequence>MAAAKHLIETTCLPLASIAFRVRIDKSTVSRWAAKYGWRRPPGAWPSGRKISDRPAPVPIGRVLAQRLRIQAERLVQAVESSPQVDPGALAEALRLLAMAREEQRARRGKPPPAPSRSAPAETSRRRTWDRKAAAERGWSKRYAREAKPRNDPSDPEDP</sequence>
<organism evidence="2 3">
    <name type="scientific">Microvirga thermotolerans</name>
    <dbReference type="NCBI Taxonomy" id="2651334"/>
    <lineage>
        <taxon>Bacteria</taxon>
        <taxon>Pseudomonadati</taxon>
        <taxon>Pseudomonadota</taxon>
        <taxon>Alphaproteobacteria</taxon>
        <taxon>Hyphomicrobiales</taxon>
        <taxon>Methylobacteriaceae</taxon>
        <taxon>Microvirga</taxon>
    </lineage>
</organism>
<dbReference type="KEGG" id="mico:GDR74_05290"/>
<feature type="region of interest" description="Disordered" evidence="1">
    <location>
        <begin position="101"/>
        <end position="159"/>
    </location>
</feature>
<name>A0A5P9JSS0_9HYPH</name>
<feature type="compositionally biased region" description="Basic and acidic residues" evidence="1">
    <location>
        <begin position="123"/>
        <end position="153"/>
    </location>
</feature>
<reference evidence="2 3" key="1">
    <citation type="submission" date="2019-10" db="EMBL/GenBank/DDBJ databases">
        <title>Isolation, Identification of Microvirga thermotolerans HR1, a novel thermophilic bacterium and Comparative Genomics of the genus Microvirga.</title>
        <authorList>
            <person name="Li J."/>
            <person name="Zhang W."/>
            <person name="Lin M."/>
            <person name="Wang J."/>
        </authorList>
    </citation>
    <scope>NUCLEOTIDE SEQUENCE [LARGE SCALE GENOMIC DNA]</scope>
    <source>
        <strain evidence="2 3">HR1</strain>
    </source>
</reference>
<dbReference type="AlphaFoldDB" id="A0A5P9JSS0"/>
<evidence type="ECO:0000313" key="3">
    <source>
        <dbReference type="Proteomes" id="UP000325614"/>
    </source>
</evidence>
<protein>
    <submittedName>
        <fullName evidence="2">Uncharacterized protein</fullName>
    </submittedName>
</protein>
<evidence type="ECO:0000256" key="1">
    <source>
        <dbReference type="SAM" id="MobiDB-lite"/>
    </source>
</evidence>